<dbReference type="AlphaFoldDB" id="A0A0B4N0B0"/>
<feature type="transmembrane region" description="Helical" evidence="1">
    <location>
        <begin position="21"/>
        <end position="51"/>
    </location>
</feature>
<name>A0A0B4N0B0_9BACT</name>
<keyword evidence="1" id="KW-0812">Transmembrane</keyword>
<accession>A0A0B4N0B0</accession>
<keyword evidence="1" id="KW-1133">Transmembrane helix</keyword>
<evidence type="ECO:0000256" key="1">
    <source>
        <dbReference type="SAM" id="Phobius"/>
    </source>
</evidence>
<sequence length="73" mass="8242">MAKIYTRQEVRRRRTNFQIFAGIYDFVGVVGGIVVIIACAILLAALVSWVIRDARISFASLWDIFQSAIIIPK</sequence>
<protein>
    <submittedName>
        <fullName evidence="2">Uncharacterized protein</fullName>
    </submittedName>
</protein>
<dbReference type="EMBL" id="KJ631389">
    <property type="protein sequence ID" value="AIF26035.1"/>
    <property type="molecule type" value="Genomic_DNA"/>
</dbReference>
<evidence type="ECO:0000313" key="2">
    <source>
        <dbReference type="EMBL" id="AIF26035.1"/>
    </source>
</evidence>
<proteinExistence type="predicted"/>
<organism evidence="2">
    <name type="scientific">uncultured bacterium Ad_125_D08</name>
    <dbReference type="NCBI Taxonomy" id="1489285"/>
    <lineage>
        <taxon>Bacteria</taxon>
        <taxon>environmental samples</taxon>
    </lineage>
</organism>
<keyword evidence="1" id="KW-0472">Membrane</keyword>
<reference evidence="2" key="1">
    <citation type="submission" date="2014-03" db="EMBL/GenBank/DDBJ databases">
        <title>A sequence of cellulolytic fosmid clone of goat rumen metagenome.</title>
        <authorList>
            <person name="Lee K.-T."/>
            <person name="Kim J.-Y."/>
            <person name="Kim Y.-J."/>
            <person name="Ahn J.-H."/>
            <person name="Park M.-N."/>
            <person name="Kim J.-H."/>
            <person name="Kim T.-H."/>
        </authorList>
    </citation>
    <scope>NUCLEOTIDE SEQUENCE</scope>
</reference>